<accession>A0A9X4KFT0</accession>
<organism evidence="1 2">
    <name type="scientific">Cohnella ginsengisoli</name>
    <dbReference type="NCBI Taxonomy" id="425004"/>
    <lineage>
        <taxon>Bacteria</taxon>
        <taxon>Bacillati</taxon>
        <taxon>Bacillota</taxon>
        <taxon>Bacilli</taxon>
        <taxon>Bacillales</taxon>
        <taxon>Paenibacillaceae</taxon>
        <taxon>Cohnella</taxon>
    </lineage>
</organism>
<sequence length="201" mass="22587">MMIKKGDAVVGHRIHDLLERIHADVDDEEALTAEGKRQTLVHGDDALRGRAAYVPPLPDLRPAPVLRILKRFFDECAVRVGGQLVFPTLGQHGPVGVPVHINRRDQLVVLVQRAQARRQGIDEIPVVRRSVEIRRIARVRLDFLQDAHFDIVNGPLHVFHDEPGGDGVRFGGFFTGDLVDHQKREKYDDRNGDQKDGEVGQ</sequence>
<keyword evidence="2" id="KW-1185">Reference proteome</keyword>
<dbReference type="AlphaFoldDB" id="A0A9X4KFT0"/>
<evidence type="ECO:0000313" key="1">
    <source>
        <dbReference type="EMBL" id="MDG0791140.1"/>
    </source>
</evidence>
<proteinExistence type="predicted"/>
<reference evidence="1 2" key="1">
    <citation type="submission" date="2022-10" db="EMBL/GenBank/DDBJ databases">
        <title>Comparative genomic analysis of Cohnella hashimotonis sp. nov., isolated from the International Space Station.</title>
        <authorList>
            <person name="Simpson A."/>
            <person name="Venkateswaran K."/>
        </authorList>
    </citation>
    <scope>NUCLEOTIDE SEQUENCE [LARGE SCALE GENOMIC DNA]</scope>
    <source>
        <strain evidence="1 2">DSM 18997</strain>
    </source>
</reference>
<dbReference type="EMBL" id="JAPDHZ010000002">
    <property type="protein sequence ID" value="MDG0791140.1"/>
    <property type="molecule type" value="Genomic_DNA"/>
</dbReference>
<protein>
    <submittedName>
        <fullName evidence="1">Uncharacterized protein</fullName>
    </submittedName>
</protein>
<gene>
    <name evidence="1" type="ORF">OMP38_09845</name>
</gene>
<evidence type="ECO:0000313" key="2">
    <source>
        <dbReference type="Proteomes" id="UP001153387"/>
    </source>
</evidence>
<comment type="caution">
    <text evidence="1">The sequence shown here is derived from an EMBL/GenBank/DDBJ whole genome shotgun (WGS) entry which is preliminary data.</text>
</comment>
<dbReference type="RefSeq" id="WP_277564910.1">
    <property type="nucleotide sequence ID" value="NZ_JAPDHZ010000002.1"/>
</dbReference>
<name>A0A9X4KFT0_9BACL</name>
<dbReference type="Proteomes" id="UP001153387">
    <property type="component" value="Unassembled WGS sequence"/>
</dbReference>